<evidence type="ECO:0000313" key="3">
    <source>
        <dbReference type="EMBL" id="CZR53884.1"/>
    </source>
</evidence>
<dbReference type="OrthoDB" id="2998174at2759"/>
<accession>A0A1L7WM74</accession>
<dbReference type="SFLD" id="SFLDS00005">
    <property type="entry name" value="Isoprenoid_Synthase_Type_I"/>
    <property type="match status" value="1"/>
</dbReference>
<dbReference type="EMBL" id="FJOG01000004">
    <property type="protein sequence ID" value="CZR53884.1"/>
    <property type="molecule type" value="Genomic_DNA"/>
</dbReference>
<dbReference type="InterPro" id="IPR008949">
    <property type="entry name" value="Isoprenoid_synthase_dom_sf"/>
</dbReference>
<evidence type="ECO:0000313" key="4">
    <source>
        <dbReference type="Proteomes" id="UP000184330"/>
    </source>
</evidence>
<dbReference type="AlphaFoldDB" id="A0A1L7WM74"/>
<name>A0A1L7WM74_9HELO</name>
<protein>
    <recommendedName>
        <fullName evidence="5">Terpenoid synthase</fullName>
    </recommendedName>
</protein>
<keyword evidence="2" id="KW-0456">Lyase</keyword>
<evidence type="ECO:0008006" key="5">
    <source>
        <dbReference type="Google" id="ProtNLM"/>
    </source>
</evidence>
<dbReference type="Proteomes" id="UP000184330">
    <property type="component" value="Unassembled WGS sequence"/>
</dbReference>
<dbReference type="SFLD" id="SFLDG01021">
    <property type="entry name" value="Trichodiene_Synthase_Like"/>
    <property type="match status" value="1"/>
</dbReference>
<dbReference type="SUPFAM" id="SSF48576">
    <property type="entry name" value="Terpenoid synthases"/>
    <property type="match status" value="1"/>
</dbReference>
<proteinExistence type="inferred from homology"/>
<dbReference type="Pfam" id="PF06330">
    <property type="entry name" value="TRI5"/>
    <property type="match status" value="1"/>
</dbReference>
<evidence type="ECO:0000256" key="1">
    <source>
        <dbReference type="ARBA" id="ARBA00007946"/>
    </source>
</evidence>
<dbReference type="Gene3D" id="1.10.600.10">
    <property type="entry name" value="Farnesyl Diphosphate Synthase"/>
    <property type="match status" value="1"/>
</dbReference>
<dbReference type="STRING" id="576137.A0A1L7WM74"/>
<keyword evidence="4" id="KW-1185">Reference proteome</keyword>
<reference evidence="3 4" key="1">
    <citation type="submission" date="2016-03" db="EMBL/GenBank/DDBJ databases">
        <authorList>
            <person name="Ploux O."/>
        </authorList>
    </citation>
    <scope>NUCLEOTIDE SEQUENCE [LARGE SCALE GENOMIC DNA]</scope>
    <source>
        <strain evidence="3 4">UAMH 11012</strain>
    </source>
</reference>
<dbReference type="GO" id="GO:0016838">
    <property type="term" value="F:carbon-oxygen lyase activity, acting on phosphates"/>
    <property type="evidence" value="ECO:0007669"/>
    <property type="project" value="InterPro"/>
</dbReference>
<evidence type="ECO:0000256" key="2">
    <source>
        <dbReference type="ARBA" id="ARBA00023239"/>
    </source>
</evidence>
<dbReference type="InterPro" id="IPR024652">
    <property type="entry name" value="Trichodiene_synth"/>
</dbReference>
<comment type="similarity">
    <text evidence="1">Belongs to the trichodiene synthase family.</text>
</comment>
<gene>
    <name evidence="3" type="ORF">PAC_03766</name>
</gene>
<sequence>MGSIKDATQISIPAYKSIVEDFLNSASFKLPKWAKEPIFDQEVIDVCLAQDLQLCTERLEGIAKVGIAAAKWFYPSHSREAQLAIAKFTALSVIVDDLGESILEGLQNYRMRMLLRQPLGVKVIQSLFDSVLDIGEYFGSFETDMVFKATMEYLSASLVEIENPGMLRPLRCTPGFNGYFRVKTGISEAYALFIFPESVLSSPHAQLPLIPDLMAFINNTNDIMSFYKESIVGEERDNCIHLHARANDLMVQEALMNFQRSTLKYLGRIKEFLISNESLRKPVEKFIQGYLAFHFATPRYRLGELRLPSFAEP</sequence>
<organism evidence="3 4">
    <name type="scientific">Phialocephala subalpina</name>
    <dbReference type="NCBI Taxonomy" id="576137"/>
    <lineage>
        <taxon>Eukaryota</taxon>
        <taxon>Fungi</taxon>
        <taxon>Dikarya</taxon>
        <taxon>Ascomycota</taxon>
        <taxon>Pezizomycotina</taxon>
        <taxon>Leotiomycetes</taxon>
        <taxon>Helotiales</taxon>
        <taxon>Mollisiaceae</taxon>
        <taxon>Phialocephala</taxon>
        <taxon>Phialocephala fortinii species complex</taxon>
    </lineage>
</organism>